<evidence type="ECO:0000313" key="2">
    <source>
        <dbReference type="Proteomes" id="UP001146120"/>
    </source>
</evidence>
<keyword evidence="2" id="KW-1185">Reference proteome</keyword>
<comment type="caution">
    <text evidence="1">The sequence shown here is derived from an EMBL/GenBank/DDBJ whole genome shotgun (WGS) entry which is preliminary data.</text>
</comment>
<evidence type="ECO:0000313" key="1">
    <source>
        <dbReference type="EMBL" id="DAZ93782.1"/>
    </source>
</evidence>
<dbReference type="Proteomes" id="UP001146120">
    <property type="component" value="Unassembled WGS sequence"/>
</dbReference>
<dbReference type="EMBL" id="DAKRPA010000292">
    <property type="protein sequence ID" value="DAZ93782.1"/>
    <property type="molecule type" value="Genomic_DNA"/>
</dbReference>
<reference evidence="1" key="2">
    <citation type="journal article" date="2023" name="Microbiol Resour">
        <title>Decontamination and Annotation of the Draft Genome Sequence of the Oomycete Lagenidium giganteum ARSEF 373.</title>
        <authorList>
            <person name="Morgan W.R."/>
            <person name="Tartar A."/>
        </authorList>
    </citation>
    <scope>NUCLEOTIDE SEQUENCE</scope>
    <source>
        <strain evidence="1">ARSEF 373</strain>
    </source>
</reference>
<dbReference type="AlphaFoldDB" id="A0AAV2YGH8"/>
<proteinExistence type="predicted"/>
<sequence length="61" mass="7328">MVQGRGLLDQLHHYYQGRQHQQLVLRHATTDTAGVLCWYYLSIMSRMFLHPMQTYPFSWSE</sequence>
<gene>
    <name evidence="1" type="ORF">N0F65_008049</name>
</gene>
<name>A0AAV2YGH8_9STRA</name>
<protein>
    <submittedName>
        <fullName evidence="1">Uncharacterized protein</fullName>
    </submittedName>
</protein>
<accession>A0AAV2YGH8</accession>
<reference evidence="1" key="1">
    <citation type="submission" date="2022-11" db="EMBL/GenBank/DDBJ databases">
        <authorList>
            <person name="Morgan W.R."/>
            <person name="Tartar A."/>
        </authorList>
    </citation>
    <scope>NUCLEOTIDE SEQUENCE</scope>
    <source>
        <strain evidence="1">ARSEF 373</strain>
    </source>
</reference>
<organism evidence="1 2">
    <name type="scientific">Lagenidium giganteum</name>
    <dbReference type="NCBI Taxonomy" id="4803"/>
    <lineage>
        <taxon>Eukaryota</taxon>
        <taxon>Sar</taxon>
        <taxon>Stramenopiles</taxon>
        <taxon>Oomycota</taxon>
        <taxon>Peronosporomycetes</taxon>
        <taxon>Pythiales</taxon>
        <taxon>Pythiaceae</taxon>
    </lineage>
</organism>